<accession>A0AAJ4S383</accession>
<organism evidence="2 3">
    <name type="scientific">Sphingomonas koreensis</name>
    <dbReference type="NCBI Taxonomy" id="93064"/>
    <lineage>
        <taxon>Bacteria</taxon>
        <taxon>Pseudomonadati</taxon>
        <taxon>Pseudomonadota</taxon>
        <taxon>Alphaproteobacteria</taxon>
        <taxon>Sphingomonadales</taxon>
        <taxon>Sphingomonadaceae</taxon>
        <taxon>Sphingomonas</taxon>
    </lineage>
</organism>
<comment type="caution">
    <text evidence="2">The sequence shown here is derived from an EMBL/GenBank/DDBJ whole genome shotgun (WGS) entry which is preliminary data.</text>
</comment>
<sequence length="154" mass="16011">MNEDRSRAPLRRYETTLDRVGFALATGGALGGVLVLMLVLAGGQADATALLAAWALGALFVTLGIAAVAAPLWLGFHVMGWRKPWHAAALGAVLAMVVFVAAQTHGFGLFDAPPSDGRVALFRWLSATATSALIALAAAGIALAMWRVAYRPAD</sequence>
<evidence type="ECO:0000313" key="2">
    <source>
        <dbReference type="EMBL" id="RSV03492.1"/>
    </source>
</evidence>
<keyword evidence="1" id="KW-0472">Membrane</keyword>
<reference evidence="2 3" key="1">
    <citation type="submission" date="2018-07" db="EMBL/GenBank/DDBJ databases">
        <title>Genomic and Epidemiologic Investigation of an Indolent Hospital Outbreak.</title>
        <authorList>
            <person name="Johnson R.C."/>
            <person name="Deming C."/>
            <person name="Conlan S."/>
            <person name="Zellmer C.J."/>
            <person name="Michelin A.V."/>
            <person name="Lee-Lin S."/>
            <person name="Thomas P.J."/>
            <person name="Park M."/>
            <person name="Weingarten R.A."/>
            <person name="Less J."/>
            <person name="Dekker J.P."/>
            <person name="Frank K.M."/>
            <person name="Musser K.A."/>
            <person name="Mcquiston J.R."/>
            <person name="Henderson D.K."/>
            <person name="Lau A.F."/>
            <person name="Palmore T.N."/>
            <person name="Segre J.A."/>
        </authorList>
    </citation>
    <scope>NUCLEOTIDE SEQUENCE [LARGE SCALE GENOMIC DNA]</scope>
    <source>
        <strain evidence="2 3">SK-NIH.Env10_0317</strain>
    </source>
</reference>
<name>A0AAJ4S383_9SPHN</name>
<dbReference type="EMBL" id="QQWO01000007">
    <property type="protein sequence ID" value="RSV03492.1"/>
    <property type="molecule type" value="Genomic_DNA"/>
</dbReference>
<keyword evidence="1" id="KW-0812">Transmembrane</keyword>
<dbReference type="AlphaFoldDB" id="A0AAJ4S383"/>
<gene>
    <name evidence="2" type="ORF">CA257_09760</name>
</gene>
<dbReference type="GeneID" id="44134405"/>
<evidence type="ECO:0000313" key="3">
    <source>
        <dbReference type="Proteomes" id="UP000286681"/>
    </source>
</evidence>
<evidence type="ECO:0000256" key="1">
    <source>
        <dbReference type="SAM" id="Phobius"/>
    </source>
</evidence>
<dbReference type="RefSeq" id="WP_083629762.1">
    <property type="nucleotide sequence ID" value="NZ_CP018820.1"/>
</dbReference>
<keyword evidence="1" id="KW-1133">Transmembrane helix</keyword>
<dbReference type="Proteomes" id="UP000286681">
    <property type="component" value="Unassembled WGS sequence"/>
</dbReference>
<feature type="transmembrane region" description="Helical" evidence="1">
    <location>
        <begin position="85"/>
        <end position="104"/>
    </location>
</feature>
<protein>
    <submittedName>
        <fullName evidence="2">Uncharacterized protein</fullName>
    </submittedName>
</protein>
<feature type="transmembrane region" description="Helical" evidence="1">
    <location>
        <begin position="124"/>
        <end position="146"/>
    </location>
</feature>
<feature type="transmembrane region" description="Helical" evidence="1">
    <location>
        <begin position="20"/>
        <end position="41"/>
    </location>
</feature>
<proteinExistence type="predicted"/>
<feature type="transmembrane region" description="Helical" evidence="1">
    <location>
        <begin position="47"/>
        <end position="73"/>
    </location>
</feature>